<evidence type="ECO:0000256" key="1">
    <source>
        <dbReference type="SAM" id="MobiDB-lite"/>
    </source>
</evidence>
<feature type="region of interest" description="Disordered" evidence="1">
    <location>
        <begin position="88"/>
        <end position="188"/>
    </location>
</feature>
<protein>
    <submittedName>
        <fullName evidence="2">Uncharacterized protein</fullName>
    </submittedName>
</protein>
<dbReference type="EMBL" id="JADYXP020000014">
    <property type="protein sequence ID" value="KAL0109780.1"/>
    <property type="molecule type" value="Genomic_DNA"/>
</dbReference>
<evidence type="ECO:0000313" key="3">
    <source>
        <dbReference type="Proteomes" id="UP001430953"/>
    </source>
</evidence>
<sequence length="188" mass="21218">MRCSQYRRVSVSSCRVRSVVTRCPASRGTRRVFDAVRENVGNGLNPVECVGRKLLLVCFETWRPLRVYVPPVRSVRLHRGRLGKILPNLQKAASSRPAKRRHQDAPDTHLRRLAPAQHVDDSERETGKRRSRSCGLRPAGGEEKKKKEGRETRQRERSGHRSLAAASSSSDALRLTRALPRNPTASVR</sequence>
<reference evidence="2 3" key="1">
    <citation type="submission" date="2023-03" db="EMBL/GenBank/DDBJ databases">
        <title>High recombination rates correlate with genetic variation in Cardiocondyla obscurior ants.</title>
        <authorList>
            <person name="Errbii M."/>
        </authorList>
    </citation>
    <scope>NUCLEOTIDE SEQUENCE [LARGE SCALE GENOMIC DNA]</scope>
    <source>
        <strain evidence="2">Alpha-2009</strain>
        <tissue evidence="2">Whole body</tissue>
    </source>
</reference>
<organism evidence="2 3">
    <name type="scientific">Cardiocondyla obscurior</name>
    <dbReference type="NCBI Taxonomy" id="286306"/>
    <lineage>
        <taxon>Eukaryota</taxon>
        <taxon>Metazoa</taxon>
        <taxon>Ecdysozoa</taxon>
        <taxon>Arthropoda</taxon>
        <taxon>Hexapoda</taxon>
        <taxon>Insecta</taxon>
        <taxon>Pterygota</taxon>
        <taxon>Neoptera</taxon>
        <taxon>Endopterygota</taxon>
        <taxon>Hymenoptera</taxon>
        <taxon>Apocrita</taxon>
        <taxon>Aculeata</taxon>
        <taxon>Formicoidea</taxon>
        <taxon>Formicidae</taxon>
        <taxon>Myrmicinae</taxon>
        <taxon>Cardiocondyla</taxon>
    </lineage>
</organism>
<dbReference type="AlphaFoldDB" id="A0AAW2F3T2"/>
<evidence type="ECO:0000313" key="2">
    <source>
        <dbReference type="EMBL" id="KAL0109780.1"/>
    </source>
</evidence>
<feature type="compositionally biased region" description="Basic and acidic residues" evidence="1">
    <location>
        <begin position="140"/>
        <end position="159"/>
    </location>
</feature>
<proteinExistence type="predicted"/>
<accession>A0AAW2F3T2</accession>
<comment type="caution">
    <text evidence="2">The sequence shown here is derived from an EMBL/GenBank/DDBJ whole genome shotgun (WGS) entry which is preliminary data.</text>
</comment>
<dbReference type="Proteomes" id="UP001430953">
    <property type="component" value="Unassembled WGS sequence"/>
</dbReference>
<feature type="compositionally biased region" description="Basic and acidic residues" evidence="1">
    <location>
        <begin position="118"/>
        <end position="128"/>
    </location>
</feature>
<keyword evidence="3" id="KW-1185">Reference proteome</keyword>
<feature type="compositionally biased region" description="Low complexity" evidence="1">
    <location>
        <begin position="161"/>
        <end position="179"/>
    </location>
</feature>
<gene>
    <name evidence="2" type="ORF">PUN28_013449</name>
</gene>
<name>A0AAW2F3T2_9HYME</name>